<dbReference type="Pfam" id="PF13649">
    <property type="entry name" value="Methyltransf_25"/>
    <property type="match status" value="1"/>
</dbReference>
<evidence type="ECO:0000313" key="5">
    <source>
        <dbReference type="Proteomes" id="UP000298154"/>
    </source>
</evidence>
<keyword evidence="4" id="KW-0489">Methyltransferase</keyword>
<evidence type="ECO:0000313" key="4">
    <source>
        <dbReference type="EMBL" id="TFD68074.1"/>
    </source>
</evidence>
<accession>A0A4R9AQZ0</accession>
<sequence length="258" mass="27703">MAGCRPVNAYNNARPRNEGCPVDESAPTPAEYWENRYRENGKSWSGNVNAALEHEVAGVTPGTALDIGSGEGGDALWLAHNGWVVTAVDISPTALAIGAAAQSPEDHVTWVAADLAEWTPPGVYDLVTCCFLHSFVELAREAILRRAAAAVAPGGLLLIVGHSGAPHWLTAHDDDQPHANEHQTKHKHDDTDLPTAEDVLTALFHDSERLDRADWTVLTKGPVERPITAPDGSASSSVDSVLKLRRAAAWRSDTPRHD</sequence>
<evidence type="ECO:0000256" key="2">
    <source>
        <dbReference type="SAM" id="MobiDB-lite"/>
    </source>
</evidence>
<keyword evidence="1 4" id="KW-0808">Transferase</keyword>
<dbReference type="OrthoDB" id="9786503at2"/>
<dbReference type="EMBL" id="SOHK01000007">
    <property type="protein sequence ID" value="TFD68074.1"/>
    <property type="molecule type" value="Genomic_DNA"/>
</dbReference>
<organism evidence="4 5">
    <name type="scientific">Cryobacterium ruanii</name>
    <dbReference type="NCBI Taxonomy" id="1259197"/>
    <lineage>
        <taxon>Bacteria</taxon>
        <taxon>Bacillati</taxon>
        <taxon>Actinomycetota</taxon>
        <taxon>Actinomycetes</taxon>
        <taxon>Micrococcales</taxon>
        <taxon>Microbacteriaceae</taxon>
        <taxon>Cryobacterium</taxon>
    </lineage>
</organism>
<keyword evidence="5" id="KW-1185">Reference proteome</keyword>
<dbReference type="Proteomes" id="UP000298154">
    <property type="component" value="Unassembled WGS sequence"/>
</dbReference>
<feature type="domain" description="Methyltransferase" evidence="3">
    <location>
        <begin position="65"/>
        <end position="155"/>
    </location>
</feature>
<protein>
    <submittedName>
        <fullName evidence="4">Class I SAM-dependent methyltransferase</fullName>
    </submittedName>
</protein>
<dbReference type="Gene3D" id="3.40.50.150">
    <property type="entry name" value="Vaccinia Virus protein VP39"/>
    <property type="match status" value="1"/>
</dbReference>
<name>A0A4R9AQZ0_9MICO</name>
<dbReference type="GO" id="GO:0032259">
    <property type="term" value="P:methylation"/>
    <property type="evidence" value="ECO:0007669"/>
    <property type="project" value="UniProtKB-KW"/>
</dbReference>
<proteinExistence type="predicted"/>
<feature type="region of interest" description="Disordered" evidence="2">
    <location>
        <begin position="1"/>
        <end position="26"/>
    </location>
</feature>
<gene>
    <name evidence="4" type="ORF">E3T47_05715</name>
</gene>
<reference evidence="4 5" key="1">
    <citation type="submission" date="2019-03" db="EMBL/GenBank/DDBJ databases">
        <title>Genomics of glacier-inhabiting Cryobacterium strains.</title>
        <authorList>
            <person name="Liu Q."/>
            <person name="Xin Y.-H."/>
        </authorList>
    </citation>
    <scope>NUCLEOTIDE SEQUENCE [LARGE SCALE GENOMIC DNA]</scope>
    <source>
        <strain evidence="4 5">Sr36</strain>
    </source>
</reference>
<dbReference type="GO" id="GO:0008168">
    <property type="term" value="F:methyltransferase activity"/>
    <property type="evidence" value="ECO:0007669"/>
    <property type="project" value="UniProtKB-KW"/>
</dbReference>
<dbReference type="InterPro" id="IPR041698">
    <property type="entry name" value="Methyltransf_25"/>
</dbReference>
<comment type="caution">
    <text evidence="4">The sequence shown here is derived from an EMBL/GenBank/DDBJ whole genome shotgun (WGS) entry which is preliminary data.</text>
</comment>
<evidence type="ECO:0000259" key="3">
    <source>
        <dbReference type="Pfam" id="PF13649"/>
    </source>
</evidence>
<dbReference type="PANTHER" id="PTHR43861">
    <property type="entry name" value="TRANS-ACONITATE 2-METHYLTRANSFERASE-RELATED"/>
    <property type="match status" value="1"/>
</dbReference>
<dbReference type="SUPFAM" id="SSF53335">
    <property type="entry name" value="S-adenosyl-L-methionine-dependent methyltransferases"/>
    <property type="match status" value="1"/>
</dbReference>
<dbReference type="AlphaFoldDB" id="A0A4R9AQZ0"/>
<dbReference type="InterPro" id="IPR029063">
    <property type="entry name" value="SAM-dependent_MTases_sf"/>
</dbReference>
<feature type="region of interest" description="Disordered" evidence="2">
    <location>
        <begin position="173"/>
        <end position="192"/>
    </location>
</feature>
<dbReference type="CDD" id="cd02440">
    <property type="entry name" value="AdoMet_MTases"/>
    <property type="match status" value="1"/>
</dbReference>
<evidence type="ECO:0000256" key="1">
    <source>
        <dbReference type="ARBA" id="ARBA00022679"/>
    </source>
</evidence>
<feature type="compositionally biased region" description="Basic and acidic residues" evidence="2">
    <location>
        <begin position="173"/>
        <end position="191"/>
    </location>
</feature>